<dbReference type="Gene3D" id="1.10.287.1490">
    <property type="match status" value="1"/>
</dbReference>
<name>A0ABW5J6D1_9BACT</name>
<reference evidence="3" key="1">
    <citation type="journal article" date="2019" name="Int. J. Syst. Evol. Microbiol.">
        <title>The Global Catalogue of Microorganisms (GCM) 10K type strain sequencing project: providing services to taxonomists for standard genome sequencing and annotation.</title>
        <authorList>
            <consortium name="The Broad Institute Genomics Platform"/>
            <consortium name="The Broad Institute Genome Sequencing Center for Infectious Disease"/>
            <person name="Wu L."/>
            <person name="Ma J."/>
        </authorList>
    </citation>
    <scope>NUCLEOTIDE SEQUENCE [LARGE SCALE GENOMIC DNA]</scope>
    <source>
        <strain evidence="3">KCTC 52344</strain>
    </source>
</reference>
<feature type="coiled-coil region" evidence="1">
    <location>
        <begin position="55"/>
        <end position="180"/>
    </location>
</feature>
<keyword evidence="3" id="KW-1185">Reference proteome</keyword>
<dbReference type="RefSeq" id="WP_340235778.1">
    <property type="nucleotide sequence ID" value="NZ_JBBEWC010000005.1"/>
</dbReference>
<evidence type="ECO:0008006" key="4">
    <source>
        <dbReference type="Google" id="ProtNLM"/>
    </source>
</evidence>
<accession>A0ABW5J6D1</accession>
<proteinExistence type="predicted"/>
<evidence type="ECO:0000313" key="2">
    <source>
        <dbReference type="EMBL" id="MFD2521591.1"/>
    </source>
</evidence>
<sequence>MDQLTDSRKRAFTGLLVGALAVATAFGVYQAYRSSTIADERDRFTIQTDSLMTVKKNLEEEIGGLTKDLNDERDENAELVNKTEYINGLLAQKEKVLARLNKEANSLRSQNKSRDEQITILNNQIIALNDVKALMERNLTDLQANNATLVSENTEWKVKYDELRAQSDELNAHIASLNKKVDDIIYESPADNFKVEVLKPNSKVTAKAKKAHTLKVSFVVPEMIKTSTEDKQLLYLTILDDKNVPVKGSEKEVSIMKGEKLMPIAVHATQTVDFSKNPQNTTFMFDVKEKLKPGTYKAAVYSNNDYLGTVEFKVRNSFLFF</sequence>
<keyword evidence="1" id="KW-0175">Coiled coil</keyword>
<organism evidence="2 3">
    <name type="scientific">Emticicia soli</name>
    <dbReference type="NCBI Taxonomy" id="2027878"/>
    <lineage>
        <taxon>Bacteria</taxon>
        <taxon>Pseudomonadati</taxon>
        <taxon>Bacteroidota</taxon>
        <taxon>Cytophagia</taxon>
        <taxon>Cytophagales</taxon>
        <taxon>Leadbetterellaceae</taxon>
        <taxon>Emticicia</taxon>
    </lineage>
</organism>
<evidence type="ECO:0000313" key="3">
    <source>
        <dbReference type="Proteomes" id="UP001597510"/>
    </source>
</evidence>
<comment type="caution">
    <text evidence="2">The sequence shown here is derived from an EMBL/GenBank/DDBJ whole genome shotgun (WGS) entry which is preliminary data.</text>
</comment>
<dbReference type="Proteomes" id="UP001597510">
    <property type="component" value="Unassembled WGS sequence"/>
</dbReference>
<gene>
    <name evidence="2" type="ORF">ACFSR2_11910</name>
</gene>
<dbReference type="EMBL" id="JBHULC010000011">
    <property type="protein sequence ID" value="MFD2521591.1"/>
    <property type="molecule type" value="Genomic_DNA"/>
</dbReference>
<evidence type="ECO:0000256" key="1">
    <source>
        <dbReference type="SAM" id="Coils"/>
    </source>
</evidence>
<protein>
    <recommendedName>
        <fullName evidence="4">Chromosome partitioning protein ParA</fullName>
    </recommendedName>
</protein>